<dbReference type="RefSeq" id="WP_021590112.1">
    <property type="nucleotide sequence ID" value="NZ_AWEY01000032.1"/>
</dbReference>
<dbReference type="Gene3D" id="2.60.40.10">
    <property type="entry name" value="Immunoglobulins"/>
    <property type="match status" value="1"/>
</dbReference>
<organism evidence="2 3">
    <name type="scientific">Segatella baroniae F0067</name>
    <dbReference type="NCBI Taxonomy" id="1115809"/>
    <lineage>
        <taxon>Bacteria</taxon>
        <taxon>Pseudomonadati</taxon>
        <taxon>Bacteroidota</taxon>
        <taxon>Bacteroidia</taxon>
        <taxon>Bacteroidales</taxon>
        <taxon>Prevotellaceae</taxon>
        <taxon>Segatella</taxon>
    </lineage>
</organism>
<gene>
    <name evidence="2" type="ORF">HMPREF9135_0822</name>
</gene>
<dbReference type="EMBL" id="AWEY01000032">
    <property type="protein sequence ID" value="ERK38977.1"/>
    <property type="molecule type" value="Genomic_DNA"/>
</dbReference>
<dbReference type="PANTHER" id="PTHR37833:SF1">
    <property type="entry name" value="SIGNAL PEPTIDE PROTEIN"/>
    <property type="match status" value="1"/>
</dbReference>
<dbReference type="InterPro" id="IPR011467">
    <property type="entry name" value="DUF1573"/>
</dbReference>
<dbReference type="PANTHER" id="PTHR37833">
    <property type="entry name" value="LIPOPROTEIN-RELATED"/>
    <property type="match status" value="1"/>
</dbReference>
<name>U2QJJ9_9BACT</name>
<protein>
    <submittedName>
        <fullName evidence="2">PF07610 family protein</fullName>
    </submittedName>
</protein>
<sequence length="252" mass="28984">MKRVLFFLFCFFCFMAAPAQTGEPAFLPTFKPLERVHDFGTVYEKDGKVEHVFKLRNTGKAVAVISNVNTWCGCMVAEYTKKPVRPGGEATVKVTFDPDHKSGNFVKQVVLLLNDGRQYVRLWVKANVVGMLHPVREDHPYAYGHGLYMSQQLLPFPDLAPGQRHAYDLKLANDTDRPMTVVFERRPNNTVLKMPARVTLKPRERTAIRVSYRYFRRHTESRHVDIVPIVNGKPGRPLTVRWNVGRKFKLDL</sequence>
<evidence type="ECO:0000256" key="1">
    <source>
        <dbReference type="SAM" id="SignalP"/>
    </source>
</evidence>
<proteinExistence type="predicted"/>
<evidence type="ECO:0000313" key="3">
    <source>
        <dbReference type="Proteomes" id="UP000016648"/>
    </source>
</evidence>
<comment type="caution">
    <text evidence="2">The sequence shown here is derived from an EMBL/GenBank/DDBJ whole genome shotgun (WGS) entry which is preliminary data.</text>
</comment>
<evidence type="ECO:0000313" key="2">
    <source>
        <dbReference type="EMBL" id="ERK38977.1"/>
    </source>
</evidence>
<dbReference type="PATRIC" id="fig|1115809.3.peg.1836"/>
<dbReference type="Proteomes" id="UP000016648">
    <property type="component" value="Unassembled WGS sequence"/>
</dbReference>
<dbReference type="Pfam" id="PF07610">
    <property type="entry name" value="DUF1573"/>
    <property type="match status" value="1"/>
</dbReference>
<keyword evidence="1" id="KW-0732">Signal</keyword>
<keyword evidence="3" id="KW-1185">Reference proteome</keyword>
<feature type="signal peptide" evidence="1">
    <location>
        <begin position="1"/>
        <end position="19"/>
    </location>
</feature>
<feature type="chain" id="PRO_5004633444" evidence="1">
    <location>
        <begin position="20"/>
        <end position="252"/>
    </location>
</feature>
<dbReference type="AlphaFoldDB" id="U2QJJ9"/>
<reference evidence="2 3" key="1">
    <citation type="submission" date="2013-08" db="EMBL/GenBank/DDBJ databases">
        <authorList>
            <person name="Durkin A.S."/>
            <person name="Haft D.R."/>
            <person name="McCorrison J."/>
            <person name="Torralba M."/>
            <person name="Gillis M."/>
            <person name="Haft D.H."/>
            <person name="Methe B."/>
            <person name="Sutton G."/>
            <person name="Nelson K.E."/>
        </authorList>
    </citation>
    <scope>NUCLEOTIDE SEQUENCE [LARGE SCALE GENOMIC DNA]</scope>
    <source>
        <strain evidence="2 3">F0067</strain>
    </source>
</reference>
<dbReference type="InterPro" id="IPR013783">
    <property type="entry name" value="Ig-like_fold"/>
</dbReference>
<accession>U2QJJ9</accession>